<evidence type="ECO:0000259" key="3">
    <source>
        <dbReference type="Pfam" id="PF25023"/>
    </source>
</evidence>
<keyword evidence="5" id="KW-1185">Reference proteome</keyword>
<evidence type="ECO:0000313" key="5">
    <source>
        <dbReference type="Proteomes" id="UP000530234"/>
    </source>
</evidence>
<gene>
    <name evidence="4" type="ORF">FOE67_04055</name>
</gene>
<dbReference type="EMBL" id="VKHS01000046">
    <property type="protein sequence ID" value="MBB0228703.1"/>
    <property type="molecule type" value="Genomic_DNA"/>
</dbReference>
<feature type="compositionally biased region" description="Polar residues" evidence="2">
    <location>
        <begin position="296"/>
        <end position="306"/>
    </location>
</feature>
<evidence type="ECO:0000313" key="4">
    <source>
        <dbReference type="EMBL" id="MBB0228703.1"/>
    </source>
</evidence>
<comment type="caution">
    <text evidence="4">The sequence shown here is derived from an EMBL/GenBank/DDBJ whole genome shotgun (WGS) entry which is preliminary data.</text>
</comment>
<sequence>MTTDDGATSVIVADHHGTGHLAIDMATGELTQRRTLPFGGLRGTDPGLDWPGTRSFVGGIDDTEATGLINLGAREYDPAIGRFISPDPIMDLTDSEQIHGYTYANNNPLAFSDLSGLFLNKAVAATIGATKAALSLARWALFPGTRVNQHQPIVRLTPQFNSGQRFVNSFGNRASGLVSSAVDTYSGLYGGTASCVTGSGRCGETFNRLLELQPGSPQMMMATTLGVIDSVASVLRMFRRVATQRSREKQLLMSSPPWLSVGQARPGLDSALPVATASCPARTSSWLTAPRKPSRMWSSATSSSPPTRKRGKFPPGR</sequence>
<proteinExistence type="predicted"/>
<dbReference type="InterPro" id="IPR056823">
    <property type="entry name" value="TEN-like_YD-shell"/>
</dbReference>
<dbReference type="AlphaFoldDB" id="A0A7W3T0N9"/>
<feature type="domain" description="Teneurin-like YD-shell" evidence="3">
    <location>
        <begin position="11"/>
        <end position="108"/>
    </location>
</feature>
<organism evidence="4 5">
    <name type="scientific">Streptomyces calidiresistens</name>
    <dbReference type="NCBI Taxonomy" id="1485586"/>
    <lineage>
        <taxon>Bacteria</taxon>
        <taxon>Bacillati</taxon>
        <taxon>Actinomycetota</taxon>
        <taxon>Actinomycetes</taxon>
        <taxon>Kitasatosporales</taxon>
        <taxon>Streptomycetaceae</taxon>
        <taxon>Streptomyces</taxon>
    </lineage>
</organism>
<dbReference type="Proteomes" id="UP000530234">
    <property type="component" value="Unassembled WGS sequence"/>
</dbReference>
<dbReference type="RefSeq" id="WP_182660473.1">
    <property type="nucleotide sequence ID" value="NZ_VKHS01000046.1"/>
</dbReference>
<reference evidence="5" key="1">
    <citation type="submission" date="2019-10" db="EMBL/GenBank/DDBJ databases">
        <title>Streptomyces sp. nov., a novel actinobacterium isolated from alkaline environment.</title>
        <authorList>
            <person name="Golinska P."/>
        </authorList>
    </citation>
    <scope>NUCLEOTIDE SEQUENCE [LARGE SCALE GENOMIC DNA]</scope>
    <source>
        <strain evidence="5">DSM 42108</strain>
    </source>
</reference>
<dbReference type="PANTHER" id="PTHR32305">
    <property type="match status" value="1"/>
</dbReference>
<accession>A0A7W3T0N9</accession>
<feature type="region of interest" description="Disordered" evidence="2">
    <location>
        <begin position="285"/>
        <end position="317"/>
    </location>
</feature>
<dbReference type="InterPro" id="IPR022385">
    <property type="entry name" value="Rhs_assc_core"/>
</dbReference>
<name>A0A7W3T0N9_9ACTN</name>
<dbReference type="InterPro" id="IPR050708">
    <property type="entry name" value="T6SS_VgrG/RHS"/>
</dbReference>
<dbReference type="NCBIfam" id="TIGR03696">
    <property type="entry name" value="Rhs_assc_core"/>
    <property type="match status" value="1"/>
</dbReference>
<keyword evidence="1" id="KW-0677">Repeat</keyword>
<protein>
    <recommendedName>
        <fullName evidence="3">Teneurin-like YD-shell domain-containing protein</fullName>
    </recommendedName>
</protein>
<evidence type="ECO:0000256" key="2">
    <source>
        <dbReference type="SAM" id="MobiDB-lite"/>
    </source>
</evidence>
<feature type="compositionally biased region" description="Basic residues" evidence="2">
    <location>
        <begin position="307"/>
        <end position="317"/>
    </location>
</feature>
<evidence type="ECO:0000256" key="1">
    <source>
        <dbReference type="ARBA" id="ARBA00022737"/>
    </source>
</evidence>
<dbReference type="Pfam" id="PF25023">
    <property type="entry name" value="TEN_YD-shell"/>
    <property type="match status" value="1"/>
</dbReference>
<dbReference type="Gene3D" id="2.180.10.10">
    <property type="entry name" value="RHS repeat-associated core"/>
    <property type="match status" value="1"/>
</dbReference>
<dbReference type="PANTHER" id="PTHR32305:SF17">
    <property type="entry name" value="TRNA NUCLEASE WAPA"/>
    <property type="match status" value="1"/>
</dbReference>